<dbReference type="AlphaFoldDB" id="A0AA86QCX5"/>
<accession>A0AA86QCX5</accession>
<feature type="region of interest" description="Disordered" evidence="1">
    <location>
        <begin position="303"/>
        <end position="412"/>
    </location>
</feature>
<dbReference type="Proteomes" id="UP001642409">
    <property type="component" value="Unassembled WGS sequence"/>
</dbReference>
<organism evidence="2">
    <name type="scientific">Hexamita inflata</name>
    <dbReference type="NCBI Taxonomy" id="28002"/>
    <lineage>
        <taxon>Eukaryota</taxon>
        <taxon>Metamonada</taxon>
        <taxon>Diplomonadida</taxon>
        <taxon>Hexamitidae</taxon>
        <taxon>Hexamitinae</taxon>
        <taxon>Hexamita</taxon>
    </lineage>
</organism>
<keyword evidence="4" id="KW-1185">Reference proteome</keyword>
<gene>
    <name evidence="2" type="ORF">HINF_LOCUS40193</name>
    <name evidence="3" type="ORF">HINF_LOCUS8448</name>
</gene>
<feature type="compositionally biased region" description="Basic and acidic residues" evidence="1">
    <location>
        <begin position="313"/>
        <end position="361"/>
    </location>
</feature>
<protein>
    <submittedName>
        <fullName evidence="2">Uncharacterized protein</fullName>
    </submittedName>
</protein>
<name>A0AA86QCX5_9EUKA</name>
<reference evidence="2" key="1">
    <citation type="submission" date="2023-06" db="EMBL/GenBank/DDBJ databases">
        <authorList>
            <person name="Kurt Z."/>
        </authorList>
    </citation>
    <scope>NUCLEOTIDE SEQUENCE</scope>
</reference>
<dbReference type="InterPro" id="IPR036770">
    <property type="entry name" value="Ankyrin_rpt-contain_sf"/>
</dbReference>
<proteinExistence type="predicted"/>
<comment type="caution">
    <text evidence="2">The sequence shown here is derived from an EMBL/GenBank/DDBJ whole genome shotgun (WGS) entry which is preliminary data.</text>
</comment>
<feature type="compositionally biased region" description="Basic and acidic residues" evidence="1">
    <location>
        <begin position="394"/>
        <end position="405"/>
    </location>
</feature>
<evidence type="ECO:0000313" key="2">
    <source>
        <dbReference type="EMBL" id="CAI9952548.1"/>
    </source>
</evidence>
<evidence type="ECO:0000256" key="1">
    <source>
        <dbReference type="SAM" id="MobiDB-lite"/>
    </source>
</evidence>
<feature type="compositionally biased region" description="Acidic residues" evidence="1">
    <location>
        <begin position="376"/>
        <end position="393"/>
    </location>
</feature>
<dbReference type="EMBL" id="CAXDID020000018">
    <property type="protein sequence ID" value="CAL5984987.1"/>
    <property type="molecule type" value="Genomic_DNA"/>
</dbReference>
<dbReference type="SUPFAM" id="SSF48403">
    <property type="entry name" value="Ankyrin repeat"/>
    <property type="match status" value="1"/>
</dbReference>
<sequence>MPFLCLRSPLPEWFTAIIREDGDYIQQNLGKYSGKFDERQTDSAQGNVHGIAGIHYAAIYNRIVALQLLIPEEYSLVSKTPMQLTTVLLPNAKAFQLASGQDALHISLARGNFFFAREVLNYHHTSEQSIIGKTDDDGHTHLMILAYFPLTKEIASLMSETQLINEFPMFIQGRGYLHVVAFMKRLDHLLFSFQLMKKFPQLVEYFYIQLVGVHKGFTIFEFISSDIDYQKCSSAVENKDKMHQILFKFLPQAIKHLQKDMRRFGAHLGEFFKACKFEIPMFVQEYELEEFAQMSQIKLEKLSQENEQNQNQNEEKNQNEEEVKKDEEKKEVKTEKKPKVEKEPVEKAEQKEAQKEEKEAEKVEEEEIKEEKETEEKETEADKEEEQDVEEVDQEKMDQLIREGAEVQNIDE</sequence>
<dbReference type="EMBL" id="CATOUU010000834">
    <property type="protein sequence ID" value="CAI9952548.1"/>
    <property type="molecule type" value="Genomic_DNA"/>
</dbReference>
<evidence type="ECO:0000313" key="3">
    <source>
        <dbReference type="EMBL" id="CAL5984987.1"/>
    </source>
</evidence>
<reference evidence="3 4" key="2">
    <citation type="submission" date="2024-07" db="EMBL/GenBank/DDBJ databases">
        <authorList>
            <person name="Akdeniz Z."/>
        </authorList>
    </citation>
    <scope>NUCLEOTIDE SEQUENCE [LARGE SCALE GENOMIC DNA]</scope>
</reference>
<evidence type="ECO:0000313" key="4">
    <source>
        <dbReference type="Proteomes" id="UP001642409"/>
    </source>
</evidence>